<evidence type="ECO:0000256" key="2">
    <source>
        <dbReference type="SAM" id="SignalP"/>
    </source>
</evidence>
<proteinExistence type="inferred from homology"/>
<dbReference type="CDD" id="cd01837">
    <property type="entry name" value="SGNH_plant_lipase_like"/>
    <property type="match status" value="1"/>
</dbReference>
<comment type="similarity">
    <text evidence="1">Belongs to the 'GDSL' lipolytic enzyme family.</text>
</comment>
<feature type="signal peptide" evidence="2">
    <location>
        <begin position="1"/>
        <end position="22"/>
    </location>
</feature>
<dbReference type="PANTHER" id="PTHR45642">
    <property type="entry name" value="GDSL ESTERASE/LIPASE EXL3"/>
    <property type="match status" value="1"/>
</dbReference>
<dbReference type="Proteomes" id="UP001159364">
    <property type="component" value="Linkage Group LG11"/>
</dbReference>
<reference evidence="3 4" key="1">
    <citation type="submission" date="2021-09" db="EMBL/GenBank/DDBJ databases">
        <title>Genomic insights and catalytic innovation underlie evolution of tropane alkaloids biosynthesis.</title>
        <authorList>
            <person name="Wang Y.-J."/>
            <person name="Tian T."/>
            <person name="Huang J.-P."/>
            <person name="Huang S.-X."/>
        </authorList>
    </citation>
    <scope>NUCLEOTIDE SEQUENCE [LARGE SCALE GENOMIC DNA]</scope>
    <source>
        <strain evidence="3">KIB-2018</strain>
        <tissue evidence="3">Leaf</tissue>
    </source>
</reference>
<name>A0AAV8SGZ2_9ROSI</name>
<evidence type="ECO:0000313" key="3">
    <source>
        <dbReference type="EMBL" id="KAJ8751295.1"/>
    </source>
</evidence>
<dbReference type="InterPro" id="IPR050592">
    <property type="entry name" value="GDSL_lipolytic_enzyme"/>
</dbReference>
<evidence type="ECO:0008006" key="5">
    <source>
        <dbReference type="Google" id="ProtNLM"/>
    </source>
</evidence>
<dbReference type="Gene3D" id="3.40.50.1110">
    <property type="entry name" value="SGNH hydrolase"/>
    <property type="match status" value="1"/>
</dbReference>
<keyword evidence="2" id="KW-0732">Signal</keyword>
<feature type="chain" id="PRO_5043911254" description="GDSL esterase/lipase" evidence="2">
    <location>
        <begin position="23"/>
        <end position="354"/>
    </location>
</feature>
<keyword evidence="4" id="KW-1185">Reference proteome</keyword>
<sequence>MANIITTMILLLLISTFSYATCRDTTPKFSAILVFGDSTVDSGNNNYINTWLKADFRPYGQDFPGHLPTGRFSNGKLTSDVVATKLGIKDTVPAFLDPDLDDKELITGVNFASAGSGYDDSTTLTTNVIPFSRQMESFKKYIARVKRVVGEKEAANIIAGALVYVSAGTNDWIFNFYDLPFRRLQFDVNGYQDFLQNKIKFFIKELYDLGCRTIIVNGLPPIGCIPVQIEVKLKNPKEFGKCLQDQNSDAQSYNVKLEKLLLQLQPNLPGSKLLYADFYNLLFDIINNPNKYGFVDSKQGCCGGTKSGASILCTRDAPPCQNASQFVFWDCIHPTQSVYEMQANFLEKTIFPKL</sequence>
<gene>
    <name evidence="3" type="ORF">K2173_016477</name>
</gene>
<dbReference type="GO" id="GO:0016788">
    <property type="term" value="F:hydrolase activity, acting on ester bonds"/>
    <property type="evidence" value="ECO:0007669"/>
    <property type="project" value="InterPro"/>
</dbReference>
<dbReference type="InterPro" id="IPR001087">
    <property type="entry name" value="GDSL"/>
</dbReference>
<accession>A0AAV8SGZ2</accession>
<dbReference type="AlphaFoldDB" id="A0AAV8SGZ2"/>
<dbReference type="InterPro" id="IPR035669">
    <property type="entry name" value="SGNH_plant_lipase-like"/>
</dbReference>
<dbReference type="Pfam" id="PF00657">
    <property type="entry name" value="Lipase_GDSL"/>
    <property type="match status" value="1"/>
</dbReference>
<evidence type="ECO:0000256" key="1">
    <source>
        <dbReference type="ARBA" id="ARBA00008668"/>
    </source>
</evidence>
<dbReference type="PANTHER" id="PTHR45642:SF120">
    <property type="entry name" value="GDSL-LIKE LIPASE_ACYLHYDROLASE"/>
    <property type="match status" value="1"/>
</dbReference>
<comment type="caution">
    <text evidence="3">The sequence shown here is derived from an EMBL/GenBank/DDBJ whole genome shotgun (WGS) entry which is preliminary data.</text>
</comment>
<dbReference type="EMBL" id="JAIWQS010000011">
    <property type="protein sequence ID" value="KAJ8751295.1"/>
    <property type="molecule type" value="Genomic_DNA"/>
</dbReference>
<dbReference type="SUPFAM" id="SSF52266">
    <property type="entry name" value="SGNH hydrolase"/>
    <property type="match status" value="1"/>
</dbReference>
<organism evidence="3 4">
    <name type="scientific">Erythroxylum novogranatense</name>
    <dbReference type="NCBI Taxonomy" id="1862640"/>
    <lineage>
        <taxon>Eukaryota</taxon>
        <taxon>Viridiplantae</taxon>
        <taxon>Streptophyta</taxon>
        <taxon>Embryophyta</taxon>
        <taxon>Tracheophyta</taxon>
        <taxon>Spermatophyta</taxon>
        <taxon>Magnoliopsida</taxon>
        <taxon>eudicotyledons</taxon>
        <taxon>Gunneridae</taxon>
        <taxon>Pentapetalae</taxon>
        <taxon>rosids</taxon>
        <taxon>fabids</taxon>
        <taxon>Malpighiales</taxon>
        <taxon>Erythroxylaceae</taxon>
        <taxon>Erythroxylum</taxon>
    </lineage>
</organism>
<dbReference type="InterPro" id="IPR036514">
    <property type="entry name" value="SGNH_hydro_sf"/>
</dbReference>
<protein>
    <recommendedName>
        <fullName evidence="5">GDSL esterase/lipase</fullName>
    </recommendedName>
</protein>
<dbReference type="FunFam" id="3.40.50.1110:FF:000003">
    <property type="entry name" value="GDSL esterase/lipase APG"/>
    <property type="match status" value="1"/>
</dbReference>
<evidence type="ECO:0000313" key="4">
    <source>
        <dbReference type="Proteomes" id="UP001159364"/>
    </source>
</evidence>